<keyword evidence="3" id="KW-0444">Lipid biosynthesis</keyword>
<evidence type="ECO:0000256" key="2">
    <source>
        <dbReference type="ARBA" id="ARBA00005420"/>
    </source>
</evidence>
<evidence type="ECO:0000256" key="4">
    <source>
        <dbReference type="ARBA" id="ARBA00022679"/>
    </source>
</evidence>
<evidence type="ECO:0000256" key="8">
    <source>
        <dbReference type="ARBA" id="ARBA00023098"/>
    </source>
</evidence>
<dbReference type="AlphaFoldDB" id="A0A8D8WPQ1"/>
<keyword evidence="8" id="KW-0443">Lipid metabolism</keyword>
<dbReference type="EMBL" id="HBUF01217855">
    <property type="protein sequence ID" value="CAG6668011.1"/>
    <property type="molecule type" value="Transcribed_RNA"/>
</dbReference>
<comment type="caution">
    <text evidence="11">Lacks conserved residue(s) required for the propagation of feature annotation.</text>
</comment>
<dbReference type="Pfam" id="PF03982">
    <property type="entry name" value="DAGAT"/>
    <property type="match status" value="1"/>
</dbReference>
<dbReference type="SUPFAM" id="SSF69593">
    <property type="entry name" value="Glycerol-3-phosphate (1)-acyltransferase"/>
    <property type="match status" value="1"/>
</dbReference>
<keyword evidence="6 11" id="KW-0256">Endoplasmic reticulum</keyword>
<dbReference type="GO" id="GO:0019432">
    <property type="term" value="P:triglyceride biosynthetic process"/>
    <property type="evidence" value="ECO:0007669"/>
    <property type="project" value="TreeGrafter"/>
</dbReference>
<keyword evidence="9 11" id="KW-0472">Membrane</keyword>
<accession>A0A8D8WPQ1</accession>
<keyword evidence="5 11" id="KW-0812">Transmembrane</keyword>
<evidence type="ECO:0000256" key="3">
    <source>
        <dbReference type="ARBA" id="ARBA00022516"/>
    </source>
</evidence>
<dbReference type="GO" id="GO:0004144">
    <property type="term" value="F:diacylglycerol O-acyltransferase activity"/>
    <property type="evidence" value="ECO:0007669"/>
    <property type="project" value="TreeGrafter"/>
</dbReference>
<dbReference type="PANTHER" id="PTHR12317:SF79">
    <property type="entry name" value="ACYLTRANSFERASE"/>
    <property type="match status" value="1"/>
</dbReference>
<evidence type="ECO:0000256" key="1">
    <source>
        <dbReference type="ARBA" id="ARBA00004477"/>
    </source>
</evidence>
<evidence type="ECO:0000256" key="11">
    <source>
        <dbReference type="RuleBase" id="RU367023"/>
    </source>
</evidence>
<evidence type="ECO:0000256" key="5">
    <source>
        <dbReference type="ARBA" id="ARBA00022692"/>
    </source>
</evidence>
<comment type="subcellular location">
    <subcellularLocation>
        <location evidence="1 11">Endoplasmic reticulum membrane</location>
        <topology evidence="1 11">Multi-pass membrane protein</topology>
    </subcellularLocation>
</comment>
<evidence type="ECO:0000256" key="9">
    <source>
        <dbReference type="ARBA" id="ARBA00023136"/>
    </source>
</evidence>
<protein>
    <recommendedName>
        <fullName evidence="11">Acyltransferase</fullName>
        <ecNumber evidence="11">2.3.1.-</ecNumber>
    </recommendedName>
</protein>
<reference evidence="12" key="1">
    <citation type="submission" date="2021-05" db="EMBL/GenBank/DDBJ databases">
        <authorList>
            <person name="Alioto T."/>
            <person name="Alioto T."/>
            <person name="Gomez Garrido J."/>
        </authorList>
    </citation>
    <scope>NUCLEOTIDE SEQUENCE</scope>
</reference>
<sequence length="327" mass="37236">MTASKSTLSPLDSVLQTVAAGAWTFVFIFGGMLGLICLGLLFFSPYYPVVFLYLGWMFWDRHTCETGGRRSEWVRNWTWWRLNRDYFPVRLVKTVPLPPSSNYLFAVYPHGVFSTGPICNFCSNATEFGSLFPGLSPSLLTVNYNFWMPLFRELLLAKGFLSVSERSIAHTLNKSKGGRVLCIMVGGLRECSKCRPGRYEIILKPRKGFVRLAIKTGTPLVPVFTFGETDLYDQASSPRLIWIQKLVRQLTGINLCIPIGRGLFLIPRRHELTTVVGAPIHVPKDSEPSQDLIEEYHKKYMDCLTRLFEDHKHKYVDNAEITKLVIV</sequence>
<dbReference type="EMBL" id="HBUF01217856">
    <property type="protein sequence ID" value="CAG6668012.1"/>
    <property type="molecule type" value="Transcribed_RNA"/>
</dbReference>
<evidence type="ECO:0000256" key="7">
    <source>
        <dbReference type="ARBA" id="ARBA00022989"/>
    </source>
</evidence>
<keyword evidence="4 11" id="KW-0808">Transferase</keyword>
<dbReference type="InterPro" id="IPR007130">
    <property type="entry name" value="DAGAT"/>
</dbReference>
<proteinExistence type="inferred from homology"/>
<organism evidence="12">
    <name type="scientific">Cacopsylla melanoneura</name>
    <dbReference type="NCBI Taxonomy" id="428564"/>
    <lineage>
        <taxon>Eukaryota</taxon>
        <taxon>Metazoa</taxon>
        <taxon>Ecdysozoa</taxon>
        <taxon>Arthropoda</taxon>
        <taxon>Hexapoda</taxon>
        <taxon>Insecta</taxon>
        <taxon>Pterygota</taxon>
        <taxon>Neoptera</taxon>
        <taxon>Paraneoptera</taxon>
        <taxon>Hemiptera</taxon>
        <taxon>Sternorrhyncha</taxon>
        <taxon>Psylloidea</taxon>
        <taxon>Psyllidae</taxon>
        <taxon>Psyllinae</taxon>
        <taxon>Cacopsylla</taxon>
    </lineage>
</organism>
<dbReference type="PANTHER" id="PTHR12317">
    <property type="entry name" value="DIACYLGLYCEROL O-ACYLTRANSFERASE"/>
    <property type="match status" value="1"/>
</dbReference>
<evidence type="ECO:0000256" key="6">
    <source>
        <dbReference type="ARBA" id="ARBA00022824"/>
    </source>
</evidence>
<dbReference type="CDD" id="cd07987">
    <property type="entry name" value="LPLAT_MGAT-like"/>
    <property type="match status" value="1"/>
</dbReference>
<evidence type="ECO:0000256" key="10">
    <source>
        <dbReference type="ARBA" id="ARBA00023315"/>
    </source>
</evidence>
<name>A0A8D8WPQ1_9HEMI</name>
<dbReference type="EC" id="2.3.1.-" evidence="11"/>
<dbReference type="GO" id="GO:0005789">
    <property type="term" value="C:endoplasmic reticulum membrane"/>
    <property type="evidence" value="ECO:0007669"/>
    <property type="project" value="UniProtKB-SubCell"/>
</dbReference>
<keyword evidence="10 12" id="KW-0012">Acyltransferase</keyword>
<evidence type="ECO:0000313" key="12">
    <source>
        <dbReference type="EMBL" id="CAG6668012.1"/>
    </source>
</evidence>
<comment type="similarity">
    <text evidence="2 11">Belongs to the diacylglycerol acyltransferase family.</text>
</comment>
<keyword evidence="7 11" id="KW-1133">Transmembrane helix</keyword>
<feature type="transmembrane region" description="Helical" evidence="11">
    <location>
        <begin position="20"/>
        <end position="43"/>
    </location>
</feature>